<name>A0AAN8QX78_9TELE</name>
<dbReference type="AlphaFoldDB" id="A0AAN8QX78"/>
<accession>A0AAN8QX78</accession>
<dbReference type="PROSITE" id="PS00351">
    <property type="entry name" value="TFIID"/>
    <property type="match status" value="1"/>
</dbReference>
<keyword evidence="4" id="KW-0804">Transcription</keyword>
<evidence type="ECO:0008006" key="9">
    <source>
        <dbReference type="Google" id="ProtNLM"/>
    </source>
</evidence>
<keyword evidence="3" id="KW-0238">DNA-binding</keyword>
<organism evidence="7 8">
    <name type="scientific">Coregonus suidteri</name>
    <dbReference type="NCBI Taxonomy" id="861788"/>
    <lineage>
        <taxon>Eukaryota</taxon>
        <taxon>Metazoa</taxon>
        <taxon>Chordata</taxon>
        <taxon>Craniata</taxon>
        <taxon>Vertebrata</taxon>
        <taxon>Euteleostomi</taxon>
        <taxon>Actinopterygii</taxon>
        <taxon>Neopterygii</taxon>
        <taxon>Teleostei</taxon>
        <taxon>Protacanthopterygii</taxon>
        <taxon>Salmoniformes</taxon>
        <taxon>Salmonidae</taxon>
        <taxon>Coregoninae</taxon>
        <taxon>Coregonus</taxon>
    </lineage>
</organism>
<comment type="similarity">
    <text evidence="2">Belongs to the TBP family.</text>
</comment>
<evidence type="ECO:0000313" key="7">
    <source>
        <dbReference type="EMBL" id="KAK6304672.1"/>
    </source>
</evidence>
<dbReference type="InterPro" id="IPR033710">
    <property type="entry name" value="TBP_eukaryotic"/>
</dbReference>
<dbReference type="FunFam" id="3.30.310.10:FF:000002">
    <property type="entry name" value="TATA-box-binding protein 2"/>
    <property type="match status" value="1"/>
</dbReference>
<protein>
    <recommendedName>
        <fullName evidence="9">TATA box-binding protein-like protein 2</fullName>
    </recommendedName>
</protein>
<dbReference type="EMBL" id="JAGTTL010000023">
    <property type="protein sequence ID" value="KAK6304672.1"/>
    <property type="molecule type" value="Genomic_DNA"/>
</dbReference>
<dbReference type="PRINTS" id="PR00686">
    <property type="entry name" value="TIFACTORIID"/>
</dbReference>
<evidence type="ECO:0000256" key="2">
    <source>
        <dbReference type="ARBA" id="ARBA00005560"/>
    </source>
</evidence>
<evidence type="ECO:0000256" key="4">
    <source>
        <dbReference type="ARBA" id="ARBA00023163"/>
    </source>
</evidence>
<dbReference type="FunFam" id="3.30.310.10:FF:000033">
    <property type="entry name" value="TATA box-binding protein-like 2"/>
    <property type="match status" value="1"/>
</dbReference>
<keyword evidence="8" id="KW-1185">Reference proteome</keyword>
<comment type="caution">
    <text evidence="7">The sequence shown here is derived from an EMBL/GenBank/DDBJ whole genome shotgun (WGS) entry which is preliminary data.</text>
</comment>
<dbReference type="CDD" id="cd04516">
    <property type="entry name" value="TBP_eukaryotes"/>
    <property type="match status" value="1"/>
</dbReference>
<dbReference type="SUPFAM" id="SSF55945">
    <property type="entry name" value="TATA-box binding protein-like"/>
    <property type="match status" value="2"/>
</dbReference>
<dbReference type="GO" id="GO:0005634">
    <property type="term" value="C:nucleus"/>
    <property type="evidence" value="ECO:0007669"/>
    <property type="project" value="UniProtKB-SubCell"/>
</dbReference>
<dbReference type="GO" id="GO:0003677">
    <property type="term" value="F:DNA binding"/>
    <property type="evidence" value="ECO:0007669"/>
    <property type="project" value="UniProtKB-KW"/>
</dbReference>
<evidence type="ECO:0000256" key="1">
    <source>
        <dbReference type="ARBA" id="ARBA00004123"/>
    </source>
</evidence>
<keyword evidence="5" id="KW-0539">Nucleus</keyword>
<proteinExistence type="inferred from homology"/>
<comment type="subcellular location">
    <subcellularLocation>
        <location evidence="1">Nucleus</location>
    </subcellularLocation>
</comment>
<gene>
    <name evidence="7" type="ORF">J4Q44_G00252580</name>
</gene>
<feature type="compositionally biased region" description="Polar residues" evidence="6">
    <location>
        <begin position="74"/>
        <end position="83"/>
    </location>
</feature>
<dbReference type="InterPro" id="IPR012295">
    <property type="entry name" value="TBP_dom_sf"/>
</dbReference>
<dbReference type="PANTHER" id="PTHR10126">
    <property type="entry name" value="TATA-BOX BINDING PROTEIN"/>
    <property type="match status" value="1"/>
</dbReference>
<sequence>MDEDSALESYFDDPVGNVPDASGFLFEGDLGLQGPPQLHDPSFLSSLSQPEKDIGEDLDLSFLPDDLPEDTRGNAASNANMTQDHVFDGYRPEESAETDPNKPAVMGASTFCPMTPMTPMTPVAESSGIIPMLQNIVSTVNLACPLDLKSIALQARNAEYNPKRFAAVIMRIREPRTTALIFSSGKMVCTGAKRIGKSGGSSLSPCPKVDEEDDPLIPQATPLVFAVYSDSEEQSRLAARKYARVVQKLGFPAKFLDFKIQNMVGSCDVCFPIRLEGLVLTHQQFSSYEPELFPGLIYRMVKPRIVLLIFVSGKVVLTGAKERGEIYEAFENIYPILKGFRKQ</sequence>
<dbReference type="Proteomes" id="UP001356427">
    <property type="component" value="Unassembled WGS sequence"/>
</dbReference>
<evidence type="ECO:0000256" key="5">
    <source>
        <dbReference type="ARBA" id="ARBA00023242"/>
    </source>
</evidence>
<evidence type="ECO:0000256" key="6">
    <source>
        <dbReference type="SAM" id="MobiDB-lite"/>
    </source>
</evidence>
<reference evidence="7 8" key="1">
    <citation type="submission" date="2021-04" db="EMBL/GenBank/DDBJ databases">
        <authorList>
            <person name="De Guttry C."/>
            <person name="Zahm M."/>
            <person name="Klopp C."/>
            <person name="Cabau C."/>
            <person name="Louis A."/>
            <person name="Berthelot C."/>
            <person name="Parey E."/>
            <person name="Roest Crollius H."/>
            <person name="Montfort J."/>
            <person name="Robinson-Rechavi M."/>
            <person name="Bucao C."/>
            <person name="Bouchez O."/>
            <person name="Gislard M."/>
            <person name="Lluch J."/>
            <person name="Milhes M."/>
            <person name="Lampietro C."/>
            <person name="Lopez Roques C."/>
            <person name="Donnadieu C."/>
            <person name="Braasch I."/>
            <person name="Desvignes T."/>
            <person name="Postlethwait J."/>
            <person name="Bobe J."/>
            <person name="Wedekind C."/>
            <person name="Guiguen Y."/>
        </authorList>
    </citation>
    <scope>NUCLEOTIDE SEQUENCE [LARGE SCALE GENOMIC DNA]</scope>
    <source>
        <strain evidence="7">Cs_M1</strain>
        <tissue evidence="7">Blood</tissue>
    </source>
</reference>
<dbReference type="GO" id="GO:0006352">
    <property type="term" value="P:DNA-templated transcription initiation"/>
    <property type="evidence" value="ECO:0007669"/>
    <property type="project" value="InterPro"/>
</dbReference>
<dbReference type="Pfam" id="PF00352">
    <property type="entry name" value="TBP"/>
    <property type="match status" value="2"/>
</dbReference>
<evidence type="ECO:0000256" key="3">
    <source>
        <dbReference type="ARBA" id="ARBA00023125"/>
    </source>
</evidence>
<dbReference type="InterPro" id="IPR030491">
    <property type="entry name" value="TBP_CS"/>
</dbReference>
<dbReference type="InterPro" id="IPR000814">
    <property type="entry name" value="TBP"/>
</dbReference>
<feature type="region of interest" description="Disordered" evidence="6">
    <location>
        <begin position="1"/>
        <end position="83"/>
    </location>
</feature>
<dbReference type="Gene3D" id="3.30.310.10">
    <property type="entry name" value="TATA-Binding Protein"/>
    <property type="match status" value="3"/>
</dbReference>
<evidence type="ECO:0000313" key="8">
    <source>
        <dbReference type="Proteomes" id="UP001356427"/>
    </source>
</evidence>